<reference evidence="2 3" key="1">
    <citation type="journal article" date="2019" name="Int. J. Syst. Evol. Microbiol.">
        <title>The Global Catalogue of Microorganisms (GCM) 10K type strain sequencing project: providing services to taxonomists for standard genome sequencing and annotation.</title>
        <authorList>
            <consortium name="The Broad Institute Genomics Platform"/>
            <consortium name="The Broad Institute Genome Sequencing Center for Infectious Disease"/>
            <person name="Wu L."/>
            <person name="Ma J."/>
        </authorList>
    </citation>
    <scope>NUCLEOTIDE SEQUENCE [LARGE SCALE GENOMIC DNA]</scope>
    <source>
        <strain evidence="2 3">JCM 16083</strain>
    </source>
</reference>
<organism evidence="2 3">
    <name type="scientific">Wandonia haliotis</name>
    <dbReference type="NCBI Taxonomy" id="574963"/>
    <lineage>
        <taxon>Bacteria</taxon>
        <taxon>Pseudomonadati</taxon>
        <taxon>Bacteroidota</taxon>
        <taxon>Flavobacteriia</taxon>
        <taxon>Flavobacteriales</taxon>
        <taxon>Crocinitomicaceae</taxon>
        <taxon>Wandonia</taxon>
    </lineage>
</organism>
<sequence length="430" mass="50247">MVWIFSDSITQRLSYTLDFIFAARGVAYTLTNDPELFIRELERGVGFVYSDYPFAMEYPTISPAELLFEEEIFDQKISTGSWQGCECLLFTRKTDPVASVFYVLSRYEEYLEFTPDEHGRFKAKDSVQAKNGWLQSPICDYWSEAILKWLEELYHCKLNPVNSSELLVTFDIDNTYAFRYKNPVQLLGGRIKDFLTGNHQRMDLRRNVLNDEEKDPFDTFDTIIRLSESTIPVRVFWLLGDLHKYDRNVPWTQPFHQRLIRNVNQVVPVGIHPSYYSNTQIRKISEERGRLEFILNQPVYDSRQHFLKIEFPGTFRRLASLGMKRDYSIGFADDTGFRLGTARPVAFYDLEKDEVTDLTLIPFVYMDGTLNQYLGKTPDEAKRSIENLVGEVKRYGGIFCCIWHNETIGETGIWKGWKEVLDYTISVFNS</sequence>
<keyword evidence="3" id="KW-1185">Reference proteome</keyword>
<dbReference type="Pfam" id="PF23019">
    <property type="entry name" value="DUF7033"/>
    <property type="match status" value="1"/>
</dbReference>
<evidence type="ECO:0000313" key="2">
    <source>
        <dbReference type="EMBL" id="GAA0874728.1"/>
    </source>
</evidence>
<dbReference type="Proteomes" id="UP001501126">
    <property type="component" value="Unassembled WGS sequence"/>
</dbReference>
<dbReference type="InterPro" id="IPR054297">
    <property type="entry name" value="DUF7033"/>
</dbReference>
<dbReference type="Gene3D" id="3.20.20.370">
    <property type="entry name" value="Glycoside hydrolase/deacetylase"/>
    <property type="match status" value="1"/>
</dbReference>
<accession>A0ABN1MPD4</accession>
<name>A0ABN1MPD4_9FLAO</name>
<gene>
    <name evidence="2" type="ORF">GCM10009118_11360</name>
</gene>
<comment type="caution">
    <text evidence="2">The sequence shown here is derived from an EMBL/GenBank/DDBJ whole genome shotgun (WGS) entry which is preliminary data.</text>
</comment>
<protein>
    <recommendedName>
        <fullName evidence="1">DUF7033 domain-containing protein</fullName>
    </recommendedName>
</protein>
<proteinExistence type="predicted"/>
<dbReference type="RefSeq" id="WP_343785634.1">
    <property type="nucleotide sequence ID" value="NZ_BAAAFH010000003.1"/>
</dbReference>
<evidence type="ECO:0000259" key="1">
    <source>
        <dbReference type="Pfam" id="PF23019"/>
    </source>
</evidence>
<dbReference type="CDD" id="cd10931">
    <property type="entry name" value="CE4_u7"/>
    <property type="match status" value="1"/>
</dbReference>
<feature type="domain" description="DUF7033" evidence="1">
    <location>
        <begin position="94"/>
        <end position="180"/>
    </location>
</feature>
<dbReference type="EMBL" id="BAAAFH010000003">
    <property type="protein sequence ID" value="GAA0874728.1"/>
    <property type="molecule type" value="Genomic_DNA"/>
</dbReference>
<evidence type="ECO:0000313" key="3">
    <source>
        <dbReference type="Proteomes" id="UP001501126"/>
    </source>
</evidence>